<evidence type="ECO:0000256" key="1">
    <source>
        <dbReference type="ARBA" id="ARBA00005189"/>
    </source>
</evidence>
<evidence type="ECO:0000256" key="3">
    <source>
        <dbReference type="ARBA" id="ARBA00022516"/>
    </source>
</evidence>
<dbReference type="PANTHER" id="PTHR10739:SF13">
    <property type="entry name" value="CHOLINE-PHOSPHATE CYTIDYLYLTRANSFERASE"/>
    <property type="match status" value="1"/>
</dbReference>
<dbReference type="AlphaFoldDB" id="A0A2H9TMD0"/>
<dbReference type="PANTHER" id="PTHR10739">
    <property type="entry name" value="CYTIDYLYLTRANSFERASE"/>
    <property type="match status" value="1"/>
</dbReference>
<evidence type="ECO:0000256" key="8">
    <source>
        <dbReference type="ARBA" id="ARBA00023264"/>
    </source>
</evidence>
<comment type="similarity">
    <text evidence="2">Belongs to the cytidylyltransferase family.</text>
</comment>
<keyword evidence="15" id="KW-1185">Reference proteome</keyword>
<feature type="compositionally biased region" description="Basic residues" evidence="12">
    <location>
        <begin position="8"/>
        <end position="25"/>
    </location>
</feature>
<comment type="pathway">
    <text evidence="9">Phospholipid metabolism; phosphatidylcholine biosynthesis; phosphatidylcholine from phosphocholine: step 1/2.</text>
</comment>
<dbReference type="SUPFAM" id="SSF52374">
    <property type="entry name" value="Nucleotidylyl transferase"/>
    <property type="match status" value="1"/>
</dbReference>
<keyword evidence="5" id="KW-0548">Nucleotidyltransferase</keyword>
<dbReference type="Gene3D" id="3.40.50.620">
    <property type="entry name" value="HUPs"/>
    <property type="match status" value="1"/>
</dbReference>
<dbReference type="InterPro" id="IPR004821">
    <property type="entry name" value="Cyt_trans-like"/>
</dbReference>
<keyword evidence="7" id="KW-0594">Phospholipid biosynthesis</keyword>
<evidence type="ECO:0000313" key="14">
    <source>
        <dbReference type="EMBL" id="PJF18810.1"/>
    </source>
</evidence>
<dbReference type="GO" id="GO:0005635">
    <property type="term" value="C:nuclear envelope"/>
    <property type="evidence" value="ECO:0007669"/>
    <property type="project" value="EnsemblFungi"/>
</dbReference>
<feature type="domain" description="Cytidyltransferase-like" evidence="13">
    <location>
        <begin position="75"/>
        <end position="201"/>
    </location>
</feature>
<comment type="caution">
    <text evidence="14">The sequence shown here is derived from an EMBL/GenBank/DDBJ whole genome shotgun (WGS) entry which is preliminary data.</text>
</comment>
<evidence type="ECO:0000256" key="6">
    <source>
        <dbReference type="ARBA" id="ARBA00023098"/>
    </source>
</evidence>
<protein>
    <recommendedName>
        <fullName evidence="10">choline-phosphate cytidylyltransferase</fullName>
        <ecNumber evidence="10">2.7.7.15</ecNumber>
    </recommendedName>
</protein>
<organism evidence="14 15">
    <name type="scientific">Paramicrosporidium saccamoebae</name>
    <dbReference type="NCBI Taxonomy" id="1246581"/>
    <lineage>
        <taxon>Eukaryota</taxon>
        <taxon>Fungi</taxon>
        <taxon>Fungi incertae sedis</taxon>
        <taxon>Cryptomycota</taxon>
        <taxon>Cryptomycota incertae sedis</taxon>
        <taxon>Paramicrosporidium</taxon>
    </lineage>
</organism>
<dbReference type="NCBIfam" id="TIGR00125">
    <property type="entry name" value="cyt_tran_rel"/>
    <property type="match status" value="1"/>
</dbReference>
<dbReference type="EMBL" id="MTSL01000101">
    <property type="protein sequence ID" value="PJF18810.1"/>
    <property type="molecule type" value="Genomic_DNA"/>
</dbReference>
<sequence length="323" mass="37196">MARGSSSGKKKKKGSPSKLKGRTRISKGSPTGHLPYIPKPSQVKIAYVGTLDPEANAHLKDYVPPSDRPVRVYSDGIYDMFHYGHARALEQVKRLFPNVHLIVGVCNDALTYSMKGRTVMDGNERAESLRHCRWVDEVVENAPWVIDGDFIKRHQIDFVAHDDIPYASEDSDDVYSFIKKQGKFIATQRTAGISTSDLITRIVRDYDSYVRRNLQRGATPRDLNLSFLKQGEIKMEQLRGKLQKRLREEELNIKNNWESTRDELVDMLQQWESKSQELIQEFSNLFDVRKYFESISPSRRREGGRPSLRRKFLAAFTGKEDDQ</sequence>
<dbReference type="FunFam" id="3.40.50.620:FF:000016">
    <property type="entry name" value="Putative choline-phosphate cytidylyltransferase B"/>
    <property type="match status" value="1"/>
</dbReference>
<keyword evidence="8" id="KW-1208">Phospholipid metabolism</keyword>
<keyword evidence="4" id="KW-0808">Transferase</keyword>
<dbReference type="GO" id="GO:0004105">
    <property type="term" value="F:choline-phosphate cytidylyltransferase activity"/>
    <property type="evidence" value="ECO:0007669"/>
    <property type="project" value="UniProtKB-EC"/>
</dbReference>
<dbReference type="Proteomes" id="UP000240830">
    <property type="component" value="Unassembled WGS sequence"/>
</dbReference>
<feature type="region of interest" description="Disordered" evidence="12">
    <location>
        <begin position="1"/>
        <end position="38"/>
    </location>
</feature>
<proteinExistence type="inferred from homology"/>
<dbReference type="InterPro" id="IPR045049">
    <property type="entry name" value="Pcy1-like"/>
</dbReference>
<dbReference type="STRING" id="1246581.A0A2H9TMD0"/>
<comment type="pathway">
    <text evidence="1">Lipid metabolism.</text>
</comment>
<dbReference type="OrthoDB" id="17102at2759"/>
<dbReference type="EC" id="2.7.7.15" evidence="10"/>
<evidence type="ECO:0000259" key="13">
    <source>
        <dbReference type="Pfam" id="PF01467"/>
    </source>
</evidence>
<evidence type="ECO:0000256" key="9">
    <source>
        <dbReference type="ARBA" id="ARBA00025706"/>
    </source>
</evidence>
<evidence type="ECO:0000256" key="2">
    <source>
        <dbReference type="ARBA" id="ARBA00010101"/>
    </source>
</evidence>
<keyword evidence="3" id="KW-0444">Lipid biosynthesis</keyword>
<evidence type="ECO:0000256" key="4">
    <source>
        <dbReference type="ARBA" id="ARBA00022679"/>
    </source>
</evidence>
<dbReference type="GO" id="GO:0042564">
    <property type="term" value="C:NLS-dependent protein nuclear import complex"/>
    <property type="evidence" value="ECO:0007669"/>
    <property type="project" value="EnsemblFungi"/>
</dbReference>
<name>A0A2H9TMD0_9FUNG</name>
<evidence type="ECO:0000256" key="10">
    <source>
        <dbReference type="ARBA" id="ARBA00026101"/>
    </source>
</evidence>
<evidence type="ECO:0000256" key="5">
    <source>
        <dbReference type="ARBA" id="ARBA00022695"/>
    </source>
</evidence>
<dbReference type="CDD" id="cd02174">
    <property type="entry name" value="CCT"/>
    <property type="match status" value="1"/>
</dbReference>
<evidence type="ECO:0000256" key="12">
    <source>
        <dbReference type="SAM" id="MobiDB-lite"/>
    </source>
</evidence>
<gene>
    <name evidence="14" type="ORF">PSACC_01369</name>
</gene>
<evidence type="ECO:0000256" key="11">
    <source>
        <dbReference type="SAM" id="Coils"/>
    </source>
</evidence>
<dbReference type="GO" id="GO:0031210">
    <property type="term" value="F:phosphatidylcholine binding"/>
    <property type="evidence" value="ECO:0007669"/>
    <property type="project" value="TreeGrafter"/>
</dbReference>
<evidence type="ECO:0000256" key="7">
    <source>
        <dbReference type="ARBA" id="ARBA00023209"/>
    </source>
</evidence>
<reference evidence="14 15" key="1">
    <citation type="submission" date="2016-10" db="EMBL/GenBank/DDBJ databases">
        <title>The genome of Paramicrosporidium saccamoebae is the missing link in understanding Cryptomycota and Microsporidia evolution.</title>
        <authorList>
            <person name="Quandt C.A."/>
            <person name="Beaudet D."/>
            <person name="Corsaro D."/>
            <person name="Michel R."/>
            <person name="Corradi N."/>
            <person name="James T."/>
        </authorList>
    </citation>
    <scope>NUCLEOTIDE SEQUENCE [LARGE SCALE GENOMIC DNA]</scope>
    <source>
        <strain evidence="14 15">KSL3</strain>
    </source>
</reference>
<dbReference type="InterPro" id="IPR041723">
    <property type="entry name" value="CCT"/>
</dbReference>
<dbReference type="Pfam" id="PF01467">
    <property type="entry name" value="CTP_transf_like"/>
    <property type="match status" value="1"/>
</dbReference>
<keyword evidence="6" id="KW-0443">Lipid metabolism</keyword>
<keyword evidence="11" id="KW-0175">Coiled coil</keyword>
<evidence type="ECO:0000313" key="15">
    <source>
        <dbReference type="Proteomes" id="UP000240830"/>
    </source>
</evidence>
<accession>A0A2H9TMD0</accession>
<feature type="coiled-coil region" evidence="11">
    <location>
        <begin position="228"/>
        <end position="281"/>
    </location>
</feature>
<dbReference type="InterPro" id="IPR014729">
    <property type="entry name" value="Rossmann-like_a/b/a_fold"/>
</dbReference>